<dbReference type="Proteomes" id="UP000316253">
    <property type="component" value="Unassembled WGS sequence"/>
</dbReference>
<feature type="transmembrane region" description="Helical" evidence="1">
    <location>
        <begin position="12"/>
        <end position="32"/>
    </location>
</feature>
<keyword evidence="1" id="KW-1133">Transmembrane helix</keyword>
<protein>
    <submittedName>
        <fullName evidence="2">Uncharacterized protein</fullName>
    </submittedName>
</protein>
<dbReference type="AlphaFoldDB" id="A0A554JBY1"/>
<sequence>MKAKQFWIWCKRLNLGVAGLAIVMAIVEQIIASSREDILHIQTAEALANLAIAYLIIGLISHEIARRYLPDA</sequence>
<comment type="caution">
    <text evidence="2">The sequence shown here is derived from an EMBL/GenBank/DDBJ whole genome shotgun (WGS) entry which is preliminary data.</text>
</comment>
<evidence type="ECO:0000313" key="2">
    <source>
        <dbReference type="EMBL" id="TSC65872.1"/>
    </source>
</evidence>
<keyword evidence="1" id="KW-0472">Membrane</keyword>
<keyword evidence="1" id="KW-0812">Transmembrane</keyword>
<evidence type="ECO:0000256" key="1">
    <source>
        <dbReference type="SAM" id="Phobius"/>
    </source>
</evidence>
<evidence type="ECO:0000313" key="3">
    <source>
        <dbReference type="Proteomes" id="UP000316253"/>
    </source>
</evidence>
<proteinExistence type="predicted"/>
<gene>
    <name evidence="2" type="ORF">CEO22_313</name>
</gene>
<accession>A0A554JBY1</accession>
<organism evidence="2 3">
    <name type="scientific">Candidatus Berkelbacteria bacterium Gr01-1014_85</name>
    <dbReference type="NCBI Taxonomy" id="2017150"/>
    <lineage>
        <taxon>Bacteria</taxon>
        <taxon>Candidatus Berkelbacteria</taxon>
    </lineage>
</organism>
<dbReference type="EMBL" id="VMFD01000024">
    <property type="protein sequence ID" value="TSC65872.1"/>
    <property type="molecule type" value="Genomic_DNA"/>
</dbReference>
<reference evidence="2 3" key="1">
    <citation type="submission" date="2017-08" db="EMBL/GenBank/DDBJ databases">
        <title>Mechanisms for carbon and nitrogen cycling indicate functional differentiation within the Candidate Phyla Radiation.</title>
        <authorList>
            <person name="Danczak R.E."/>
            <person name="Johnston M.D."/>
            <person name="Kenah C."/>
            <person name="Slattery M."/>
            <person name="Wrighton K.C."/>
            <person name="Wilkins M.J."/>
        </authorList>
    </citation>
    <scope>NUCLEOTIDE SEQUENCE [LARGE SCALE GENOMIC DNA]</scope>
    <source>
        <strain evidence="2">Gr01-1014_85</strain>
    </source>
</reference>
<feature type="transmembrane region" description="Helical" evidence="1">
    <location>
        <begin position="38"/>
        <end position="60"/>
    </location>
</feature>
<name>A0A554JBY1_9BACT</name>